<reference evidence="1" key="1">
    <citation type="submission" date="2023-07" db="EMBL/GenBank/DDBJ databases">
        <title>Sequencing the genomes of 1000 actinobacteria strains.</title>
        <authorList>
            <person name="Klenk H.-P."/>
        </authorList>
    </citation>
    <scope>NUCLEOTIDE SEQUENCE</scope>
    <source>
        <strain evidence="1">DSM 44707</strain>
    </source>
</reference>
<name>A0AAE4CC43_9ACTN</name>
<gene>
    <name evidence="1" type="ORF">J2S41_004367</name>
</gene>
<proteinExistence type="predicted"/>
<evidence type="ECO:0000313" key="2">
    <source>
        <dbReference type="Proteomes" id="UP001183643"/>
    </source>
</evidence>
<sequence length="318" mass="34377">MNPTPAGRRRLTTMPALEAGEPASGWCQRWTGGTHSWRHRSEGGFDADRYGVVDLPEPLAQAFVLAHHYSRSWPNAKRRYGLIDLHPDAPTDAAAYAGGRLVGVAVLGIPMHDKVLTNPLPGLVPYHESLELSRLVLRDEVPANAESWFCAQMFRDAAAHGVRGLVAFSDPLPRWRATPTGPQLLMPGHVGVVYQALGAVYTGRGTARTLWLLPDGTSVIARSAAKITGGERGGNGLITRLVARGAAAPAPGEHPADWLAGALRQLGARTAAHPGNHRYVFRLGRTQAERSRVTIAMPARPYPKRDRQPVQLTIDHAA</sequence>
<dbReference type="AlphaFoldDB" id="A0AAE4CC43"/>
<dbReference type="Proteomes" id="UP001183643">
    <property type="component" value="Unassembled WGS sequence"/>
</dbReference>
<dbReference type="RefSeq" id="WP_310369977.1">
    <property type="nucleotide sequence ID" value="NZ_JAVDYB010000001.1"/>
</dbReference>
<dbReference type="InterPro" id="IPR057895">
    <property type="entry name" value="Mom"/>
</dbReference>
<comment type="caution">
    <text evidence="1">The sequence shown here is derived from an EMBL/GenBank/DDBJ whole genome shotgun (WGS) entry which is preliminary data.</text>
</comment>
<dbReference type="EMBL" id="JAVDYB010000001">
    <property type="protein sequence ID" value="MDR7277589.1"/>
    <property type="molecule type" value="Genomic_DNA"/>
</dbReference>
<accession>A0AAE4CC43</accession>
<evidence type="ECO:0000313" key="1">
    <source>
        <dbReference type="EMBL" id="MDR7277589.1"/>
    </source>
</evidence>
<dbReference type="Pfam" id="PF25680">
    <property type="entry name" value="Mom"/>
    <property type="match status" value="1"/>
</dbReference>
<organism evidence="1 2">
    <name type="scientific">Catenuloplanes atrovinosus</name>
    <dbReference type="NCBI Taxonomy" id="137266"/>
    <lineage>
        <taxon>Bacteria</taxon>
        <taxon>Bacillati</taxon>
        <taxon>Actinomycetota</taxon>
        <taxon>Actinomycetes</taxon>
        <taxon>Micromonosporales</taxon>
        <taxon>Micromonosporaceae</taxon>
        <taxon>Catenuloplanes</taxon>
    </lineage>
</organism>
<keyword evidence="2" id="KW-1185">Reference proteome</keyword>
<protein>
    <submittedName>
        <fullName evidence="1">Uncharacterized protein</fullName>
    </submittedName>
</protein>